<dbReference type="Gene3D" id="1.20.120.350">
    <property type="entry name" value="Voltage-gated potassium channels. Chain C"/>
    <property type="match status" value="1"/>
</dbReference>
<feature type="transmembrane region" description="Helical" evidence="5">
    <location>
        <begin position="181"/>
        <end position="197"/>
    </location>
</feature>
<feature type="transmembrane region" description="Helical" evidence="5">
    <location>
        <begin position="144"/>
        <end position="169"/>
    </location>
</feature>
<dbReference type="Proteomes" id="UP000023152">
    <property type="component" value="Unassembled WGS sequence"/>
</dbReference>
<dbReference type="EMBL" id="ASPP01014780">
    <property type="protein sequence ID" value="ETO18529.1"/>
    <property type="molecule type" value="Genomic_DNA"/>
</dbReference>
<dbReference type="PANTHER" id="PTHR10037:SF62">
    <property type="entry name" value="SODIUM CHANNEL PROTEIN 60E"/>
    <property type="match status" value="1"/>
</dbReference>
<dbReference type="PANTHER" id="PTHR10037">
    <property type="entry name" value="VOLTAGE-GATED CATION CHANNEL CALCIUM AND SODIUM"/>
    <property type="match status" value="1"/>
</dbReference>
<evidence type="ECO:0000256" key="3">
    <source>
        <dbReference type="ARBA" id="ARBA00022989"/>
    </source>
</evidence>
<gene>
    <name evidence="7" type="ORF">RFI_18737</name>
</gene>
<reference evidence="7 8" key="1">
    <citation type="journal article" date="2013" name="Curr. Biol.">
        <title>The Genome of the Foraminiferan Reticulomyxa filosa.</title>
        <authorList>
            <person name="Glockner G."/>
            <person name="Hulsmann N."/>
            <person name="Schleicher M."/>
            <person name="Noegel A.A."/>
            <person name="Eichinger L."/>
            <person name="Gallinger C."/>
            <person name="Pawlowski J."/>
            <person name="Sierra R."/>
            <person name="Euteneuer U."/>
            <person name="Pillet L."/>
            <person name="Moustafa A."/>
            <person name="Platzer M."/>
            <person name="Groth M."/>
            <person name="Szafranski K."/>
            <person name="Schliwa M."/>
        </authorList>
    </citation>
    <scope>NUCLEOTIDE SEQUENCE [LARGE SCALE GENOMIC DNA]</scope>
</reference>
<dbReference type="GO" id="GO:0005248">
    <property type="term" value="F:voltage-gated sodium channel activity"/>
    <property type="evidence" value="ECO:0007669"/>
    <property type="project" value="TreeGrafter"/>
</dbReference>
<dbReference type="GO" id="GO:0001518">
    <property type="term" value="C:voltage-gated sodium channel complex"/>
    <property type="evidence" value="ECO:0007669"/>
    <property type="project" value="TreeGrafter"/>
</dbReference>
<sequence length="215" mass="25299">MSCVLCVCVYVMSYPTTEYAMSWLQQWRSSILFFLFLFYKQLRKIRIKKCHNKKKKKKRTFDTGNDIEKARKDELTQRQNHEVLARKALRLSREKPNLYLQGKSEIIVTINRLVEHDYFNVLVTIVILANVAVLSMEWPGMSHYWSNICATLNLVFTLFFTVELILKLLGLGYVLCKKKKVYVNMYFACLFIFFFGGENTDRKHISATHGKSLIL</sequence>
<keyword evidence="3 5" id="KW-1133">Transmembrane helix</keyword>
<comment type="subcellular location">
    <subcellularLocation>
        <location evidence="1">Membrane</location>
        <topology evidence="1">Multi-pass membrane protein</topology>
    </subcellularLocation>
</comment>
<evidence type="ECO:0000256" key="1">
    <source>
        <dbReference type="ARBA" id="ARBA00004141"/>
    </source>
</evidence>
<dbReference type="InterPro" id="IPR043203">
    <property type="entry name" value="VGCC_Ca_Na"/>
</dbReference>
<keyword evidence="4 5" id="KW-0472">Membrane</keyword>
<evidence type="ECO:0000259" key="6">
    <source>
        <dbReference type="Pfam" id="PF00520"/>
    </source>
</evidence>
<keyword evidence="2 5" id="KW-0812">Transmembrane</keyword>
<comment type="caution">
    <text evidence="7">The sequence shown here is derived from an EMBL/GenBank/DDBJ whole genome shotgun (WGS) entry which is preliminary data.</text>
</comment>
<organism evidence="7 8">
    <name type="scientific">Reticulomyxa filosa</name>
    <dbReference type="NCBI Taxonomy" id="46433"/>
    <lineage>
        <taxon>Eukaryota</taxon>
        <taxon>Sar</taxon>
        <taxon>Rhizaria</taxon>
        <taxon>Retaria</taxon>
        <taxon>Foraminifera</taxon>
        <taxon>Monothalamids</taxon>
        <taxon>Reticulomyxidae</taxon>
        <taxon>Reticulomyxa</taxon>
    </lineage>
</organism>
<dbReference type="InterPro" id="IPR027359">
    <property type="entry name" value="Volt_channel_dom_sf"/>
</dbReference>
<dbReference type="AlphaFoldDB" id="X6MXI4"/>
<evidence type="ECO:0000313" key="7">
    <source>
        <dbReference type="EMBL" id="ETO18529.1"/>
    </source>
</evidence>
<name>X6MXI4_RETFI</name>
<keyword evidence="8" id="KW-1185">Reference proteome</keyword>
<evidence type="ECO:0000313" key="8">
    <source>
        <dbReference type="Proteomes" id="UP000023152"/>
    </source>
</evidence>
<evidence type="ECO:0000256" key="5">
    <source>
        <dbReference type="SAM" id="Phobius"/>
    </source>
</evidence>
<feature type="transmembrane region" description="Helical" evidence="5">
    <location>
        <begin position="118"/>
        <end position="138"/>
    </location>
</feature>
<feature type="transmembrane region" description="Helical" evidence="5">
    <location>
        <begin position="23"/>
        <end position="39"/>
    </location>
</feature>
<accession>X6MXI4</accession>
<dbReference type="InterPro" id="IPR005821">
    <property type="entry name" value="Ion_trans_dom"/>
</dbReference>
<evidence type="ECO:0000256" key="2">
    <source>
        <dbReference type="ARBA" id="ARBA00022692"/>
    </source>
</evidence>
<protein>
    <recommendedName>
        <fullName evidence="6">Ion transport domain-containing protein</fullName>
    </recommendedName>
</protein>
<proteinExistence type="predicted"/>
<evidence type="ECO:0000256" key="4">
    <source>
        <dbReference type="ARBA" id="ARBA00023136"/>
    </source>
</evidence>
<dbReference type="Pfam" id="PF00520">
    <property type="entry name" value="Ion_trans"/>
    <property type="match status" value="1"/>
</dbReference>
<feature type="domain" description="Ion transport" evidence="6">
    <location>
        <begin position="117"/>
        <end position="187"/>
    </location>
</feature>